<dbReference type="InterPro" id="IPR012341">
    <property type="entry name" value="6hp_glycosidase-like_sf"/>
</dbReference>
<dbReference type="EMBL" id="MFSR01000007">
    <property type="protein sequence ID" value="OGI41020.1"/>
    <property type="molecule type" value="Genomic_DNA"/>
</dbReference>
<organism evidence="1 2">
    <name type="scientific">Candidatus Muproteobacteria bacterium RBG_16_64_10</name>
    <dbReference type="NCBI Taxonomy" id="1817757"/>
    <lineage>
        <taxon>Bacteria</taxon>
        <taxon>Pseudomonadati</taxon>
        <taxon>Pseudomonadota</taxon>
        <taxon>Candidatus Muproteobacteria</taxon>
    </lineage>
</organism>
<dbReference type="SUPFAM" id="SSF48208">
    <property type="entry name" value="Six-hairpin glycosidases"/>
    <property type="match status" value="1"/>
</dbReference>
<sequence>MLYDNAQLLPLYADAWLATGDALFRRVALETGAWIMREMQSLNGGYYSTLDADSEGHEGKFYAWDVDEIKKLLTPEAATATSLSRGPRLDPIGEEWEIVEQRYGLRGEPNFEGHWHLNVRAESGEEGRLDTARAKLFAAREKRVRPGRDEKILTSWNGMMIRAMAHAGRLLGREDFVDSAARAFDFVRAQLWRDGRLLATTKDGKTHLNAYLDDYVHLIDAGLALLQARFRAADLDFIRNLADIVLARFEDKARGGFYFTSDDHERLLHRPKPAGDDAIPSGNGVAAQALLRLGHLLGETRYLDAAERTLTALAGAVAQYPSAHCGLLLALDEYLNPPQTIVLRGAPDALRSWHARCGARYAPGRAALAIPADVTNLAGLPAERRVQGNITAYICSGHACQALVSTFEDFDNALRRGETG</sequence>
<reference evidence="1 2" key="1">
    <citation type="journal article" date="2016" name="Nat. Commun.">
        <title>Thousands of microbial genomes shed light on interconnected biogeochemical processes in an aquifer system.</title>
        <authorList>
            <person name="Anantharaman K."/>
            <person name="Brown C.T."/>
            <person name="Hug L.A."/>
            <person name="Sharon I."/>
            <person name="Castelle C.J."/>
            <person name="Probst A.J."/>
            <person name="Thomas B.C."/>
            <person name="Singh A."/>
            <person name="Wilkins M.J."/>
            <person name="Karaoz U."/>
            <person name="Brodie E.L."/>
            <person name="Williams K.H."/>
            <person name="Hubbard S.S."/>
            <person name="Banfield J.F."/>
        </authorList>
    </citation>
    <scope>NUCLEOTIDE SEQUENCE [LARGE SCALE GENOMIC DNA]</scope>
</reference>
<evidence type="ECO:0000313" key="2">
    <source>
        <dbReference type="Proteomes" id="UP000179334"/>
    </source>
</evidence>
<dbReference type="GO" id="GO:0005975">
    <property type="term" value="P:carbohydrate metabolic process"/>
    <property type="evidence" value="ECO:0007669"/>
    <property type="project" value="InterPro"/>
</dbReference>
<evidence type="ECO:0000313" key="1">
    <source>
        <dbReference type="EMBL" id="OGI41020.1"/>
    </source>
</evidence>
<proteinExistence type="predicted"/>
<dbReference type="Gene3D" id="1.50.10.10">
    <property type="match status" value="1"/>
</dbReference>
<dbReference type="PANTHER" id="PTHR42899:SF1">
    <property type="entry name" value="SPERMATOGENESIS-ASSOCIATED PROTEIN 20"/>
    <property type="match status" value="1"/>
</dbReference>
<evidence type="ECO:0008006" key="3">
    <source>
        <dbReference type="Google" id="ProtNLM"/>
    </source>
</evidence>
<dbReference type="InterPro" id="IPR008928">
    <property type="entry name" value="6-hairpin_glycosidase_sf"/>
</dbReference>
<dbReference type="Proteomes" id="UP000179334">
    <property type="component" value="Unassembled WGS sequence"/>
</dbReference>
<accession>A0A1F6T7B8</accession>
<dbReference type="AlphaFoldDB" id="A0A1F6T7B8"/>
<protein>
    <recommendedName>
        <fullName evidence="3">Thioredoxin domain-containing protein</fullName>
    </recommendedName>
</protein>
<dbReference type="InterPro" id="IPR024705">
    <property type="entry name" value="Ssp411"/>
</dbReference>
<comment type="caution">
    <text evidence="1">The sequence shown here is derived from an EMBL/GenBank/DDBJ whole genome shotgun (WGS) entry which is preliminary data.</text>
</comment>
<dbReference type="PANTHER" id="PTHR42899">
    <property type="entry name" value="SPERMATOGENESIS-ASSOCIATED PROTEIN 20"/>
    <property type="match status" value="1"/>
</dbReference>
<name>A0A1F6T7B8_9PROT</name>
<gene>
    <name evidence="1" type="ORF">A2V91_04545</name>
</gene>